<evidence type="ECO:0000313" key="2">
    <source>
        <dbReference type="EMBL" id="MDV3456652.1"/>
    </source>
</evidence>
<sequence>MIRSILIGIVAGARSMTPLAMVANAARKGELPADNGAPRFLSHPLVSLGTTALAVYELVGDKQKTAPDRIIWPAIVIRSLNAAFAGAALAPRHQRFAAAALTGATAVIASYATFALRMHAMDEHGQTSTGFVEDAIVLSAATAAIRAPLST</sequence>
<organism evidence="2 3">
    <name type="scientific">Sphingomonas agrestis</name>
    <dbReference type="NCBI Taxonomy" id="3080540"/>
    <lineage>
        <taxon>Bacteria</taxon>
        <taxon>Pseudomonadati</taxon>
        <taxon>Pseudomonadota</taxon>
        <taxon>Alphaproteobacteria</taxon>
        <taxon>Sphingomonadales</taxon>
        <taxon>Sphingomonadaceae</taxon>
        <taxon>Sphingomonas</taxon>
    </lineage>
</organism>
<accession>A0ABU3Y646</accession>
<comment type="caution">
    <text evidence="2">The sequence shown here is derived from an EMBL/GenBank/DDBJ whole genome shotgun (WGS) entry which is preliminary data.</text>
</comment>
<keyword evidence="3" id="KW-1185">Reference proteome</keyword>
<dbReference type="Pfam" id="PF13548">
    <property type="entry name" value="DUF4126"/>
    <property type="match status" value="1"/>
</dbReference>
<gene>
    <name evidence="2" type="ORF">RZN05_06610</name>
</gene>
<evidence type="ECO:0000313" key="3">
    <source>
        <dbReference type="Proteomes" id="UP001273531"/>
    </source>
</evidence>
<protein>
    <submittedName>
        <fullName evidence="2">DUF4126 family protein</fullName>
    </submittedName>
</protein>
<dbReference type="RefSeq" id="WP_317225827.1">
    <property type="nucleotide sequence ID" value="NZ_JAWJEJ010000001.1"/>
</dbReference>
<reference evidence="2 3" key="1">
    <citation type="submission" date="2023-10" db="EMBL/GenBank/DDBJ databases">
        <title>Sphingomonas sp. HF-S4 16S ribosomal RNA gene Genome sequencing and assembly.</title>
        <authorList>
            <person name="Lee H."/>
        </authorList>
    </citation>
    <scope>NUCLEOTIDE SEQUENCE [LARGE SCALE GENOMIC DNA]</scope>
    <source>
        <strain evidence="2 3">HF-S4</strain>
    </source>
</reference>
<evidence type="ECO:0000259" key="1">
    <source>
        <dbReference type="Pfam" id="PF13548"/>
    </source>
</evidence>
<dbReference type="EMBL" id="JAWJEJ010000001">
    <property type="protein sequence ID" value="MDV3456652.1"/>
    <property type="molecule type" value="Genomic_DNA"/>
</dbReference>
<dbReference type="InterPro" id="IPR025196">
    <property type="entry name" value="DUF4126"/>
</dbReference>
<feature type="domain" description="DUF4126" evidence="1">
    <location>
        <begin position="7"/>
        <end position="149"/>
    </location>
</feature>
<proteinExistence type="predicted"/>
<dbReference type="Proteomes" id="UP001273531">
    <property type="component" value="Unassembled WGS sequence"/>
</dbReference>
<name>A0ABU3Y646_9SPHN</name>